<dbReference type="EMBL" id="JN676950">
    <property type="protein sequence ID" value="AFQ00925.1"/>
    <property type="molecule type" value="Genomic_DNA"/>
</dbReference>
<evidence type="ECO:0000259" key="6">
    <source>
        <dbReference type="PROSITE" id="PS50157"/>
    </source>
</evidence>
<dbReference type="InterPro" id="IPR036236">
    <property type="entry name" value="Znf_C2H2_sf"/>
</dbReference>
<dbReference type="Pfam" id="PF00096">
    <property type="entry name" value="zf-C2H2"/>
    <property type="match status" value="2"/>
</dbReference>
<accession>A0A0M3KUB1</accession>
<dbReference type="GO" id="GO:0000981">
    <property type="term" value="F:DNA-binding transcription factor activity, RNA polymerase II-specific"/>
    <property type="evidence" value="ECO:0007669"/>
    <property type="project" value="TreeGrafter"/>
</dbReference>
<feature type="region of interest" description="Disordered" evidence="5">
    <location>
        <begin position="176"/>
        <end position="197"/>
    </location>
</feature>
<sequence>MSNQSSDIQRFLIELINSSKPKVSPNRAIRFPVEPMTDEDLEFFKLANEVVKKHQYRIDPTIRDILNRLQYAHSPHGGLPIAREYLGAQANGLIGQREFPSAAEMEPRGSRSSEMFPHLDQDVFKRQQQYHNGQVGSSLYAQQAESQNTELISQLAASIKSMDPVAQQELLQKLSGAMSTNGSSQSPNSSSTHPQQLPLLQGLGFLGTAQNTRENERVPNSNHSTATTPEPQPKSHVCGTCSMTFKRSSDLKRHEKIHLEVPPNICPQCQKGFARKDALKRHIDTLTCKRNRERLLSKLNEENLSDSE</sequence>
<evidence type="ECO:0000256" key="5">
    <source>
        <dbReference type="SAM" id="MobiDB-lite"/>
    </source>
</evidence>
<keyword evidence="7" id="KW-0238">DNA-binding</keyword>
<keyword evidence="3" id="KW-0862">Zinc</keyword>
<feature type="compositionally biased region" description="Low complexity" evidence="5">
    <location>
        <begin position="179"/>
        <end position="197"/>
    </location>
</feature>
<protein>
    <submittedName>
        <fullName evidence="7">Zinc-finger DNA-binding protein</fullName>
    </submittedName>
</protein>
<evidence type="ECO:0000256" key="1">
    <source>
        <dbReference type="ARBA" id="ARBA00022723"/>
    </source>
</evidence>
<feature type="domain" description="C2H2-type" evidence="6">
    <location>
        <begin position="236"/>
        <end position="263"/>
    </location>
</feature>
<keyword evidence="1" id="KW-0479">Metal-binding</keyword>
<keyword evidence="2 4" id="KW-0863">Zinc-finger</keyword>
<dbReference type="SMART" id="SM00355">
    <property type="entry name" value="ZnF_C2H2"/>
    <property type="match status" value="2"/>
</dbReference>
<evidence type="ECO:0000256" key="2">
    <source>
        <dbReference type="ARBA" id="ARBA00022771"/>
    </source>
</evidence>
<dbReference type="PANTHER" id="PTHR23235">
    <property type="entry name" value="KRUEPPEL-LIKE TRANSCRIPTION FACTOR"/>
    <property type="match status" value="1"/>
</dbReference>
<feature type="domain" description="C2H2-type" evidence="6">
    <location>
        <begin position="264"/>
        <end position="291"/>
    </location>
</feature>
<evidence type="ECO:0000256" key="3">
    <source>
        <dbReference type="ARBA" id="ARBA00022833"/>
    </source>
</evidence>
<dbReference type="InterPro" id="IPR013087">
    <property type="entry name" value="Znf_C2H2_type"/>
</dbReference>
<gene>
    <name evidence="7" type="primary">met32</name>
</gene>
<dbReference type="PROSITE" id="PS00028">
    <property type="entry name" value="ZINC_FINGER_C2H2_1"/>
    <property type="match status" value="1"/>
</dbReference>
<organism evidence="7">
    <name type="scientific">Pichia angusta</name>
    <name type="common">Yeast</name>
    <name type="synonym">Hansenula polymorpha</name>
    <dbReference type="NCBI Taxonomy" id="870730"/>
    <lineage>
        <taxon>Eukaryota</taxon>
        <taxon>Fungi</taxon>
        <taxon>Dikarya</taxon>
        <taxon>Ascomycota</taxon>
        <taxon>Saccharomycotina</taxon>
        <taxon>Pichiomycetes</taxon>
        <taxon>Pichiales</taxon>
        <taxon>Pichiaceae</taxon>
        <taxon>Ogataea</taxon>
    </lineage>
</organism>
<dbReference type="AlphaFoldDB" id="A0A0M3KUB1"/>
<dbReference type="SUPFAM" id="SSF57667">
    <property type="entry name" value="beta-beta-alpha zinc fingers"/>
    <property type="match status" value="1"/>
</dbReference>
<evidence type="ECO:0000313" key="7">
    <source>
        <dbReference type="EMBL" id="AFQ00925.1"/>
    </source>
</evidence>
<reference evidence="7" key="1">
    <citation type="submission" date="2011-09" db="EMBL/GenBank/DDBJ databases">
        <title>Hansenula polymorpha sulfur pathway.</title>
        <authorList>
            <person name="Sohn M.J."/>
            <person name="Kang H.A."/>
            <person name="Kwon O."/>
        </authorList>
    </citation>
    <scope>NUCLEOTIDE SEQUENCE</scope>
    <source>
        <strain evidence="7">DL1-L</strain>
    </source>
</reference>
<dbReference type="GO" id="GO:0008270">
    <property type="term" value="F:zinc ion binding"/>
    <property type="evidence" value="ECO:0007669"/>
    <property type="project" value="UniProtKB-KW"/>
</dbReference>
<dbReference type="PROSITE" id="PS50157">
    <property type="entry name" value="ZINC_FINGER_C2H2_2"/>
    <property type="match status" value="2"/>
</dbReference>
<feature type="compositionally biased region" description="Polar residues" evidence="5">
    <location>
        <begin position="215"/>
        <end position="229"/>
    </location>
</feature>
<feature type="region of interest" description="Disordered" evidence="5">
    <location>
        <begin position="215"/>
        <end position="240"/>
    </location>
</feature>
<dbReference type="GO" id="GO:0000978">
    <property type="term" value="F:RNA polymerase II cis-regulatory region sequence-specific DNA binding"/>
    <property type="evidence" value="ECO:0007669"/>
    <property type="project" value="TreeGrafter"/>
</dbReference>
<evidence type="ECO:0000256" key="4">
    <source>
        <dbReference type="PROSITE-ProRule" id="PRU00042"/>
    </source>
</evidence>
<feature type="non-terminal residue" evidence="7">
    <location>
        <position position="308"/>
    </location>
</feature>
<name>A0A0M3KUB1_PICAN</name>
<dbReference type="Gene3D" id="3.30.160.60">
    <property type="entry name" value="Classic Zinc Finger"/>
    <property type="match status" value="2"/>
</dbReference>
<dbReference type="PANTHER" id="PTHR23235:SF164">
    <property type="entry name" value="C2H2-TYPE DOMAIN-CONTAINING PROTEIN"/>
    <property type="match status" value="1"/>
</dbReference>
<proteinExistence type="predicted"/>